<dbReference type="EMBL" id="JAGHKO010000024">
    <property type="protein sequence ID" value="MBO9205517.1"/>
    <property type="molecule type" value="Genomic_DNA"/>
</dbReference>
<evidence type="ECO:0000313" key="2">
    <source>
        <dbReference type="Proteomes" id="UP000677244"/>
    </source>
</evidence>
<dbReference type="Pfam" id="PF19692">
    <property type="entry name" value="DUF6193"/>
    <property type="match status" value="1"/>
</dbReference>
<accession>A0ABS3Z5U9</accession>
<organism evidence="1 2">
    <name type="scientific">Niastella soli</name>
    <dbReference type="NCBI Taxonomy" id="2821487"/>
    <lineage>
        <taxon>Bacteria</taxon>
        <taxon>Pseudomonadati</taxon>
        <taxon>Bacteroidota</taxon>
        <taxon>Chitinophagia</taxon>
        <taxon>Chitinophagales</taxon>
        <taxon>Chitinophagaceae</taxon>
        <taxon>Niastella</taxon>
    </lineage>
</organism>
<proteinExistence type="predicted"/>
<sequence length="283" mass="32221">MRIWKEKVLKSYFQKLQSNRFYRKFYPEIKKAGGLPNALNLEFEKINSTCRAAIDDSSGRLPVIYARVQSDNKFSQIYIAAEKKLYLSDFWRDGVCLAQANIGNITDLAKTIDYWLKENVSTQEFSLKYPFVEPNEKAKAFDNHNEVEYAWNCLLGDGKSPLAEFIQLASNDEILGKLFPFTSLYTLCFSRCTGFPFDSEELPNITPIAYIHWVLPKDTVEYASVKHYADTHGKAKIFVVTKNKNQYLGEGTAREALSIARNNLAANTGPAIKGIKAEINRQL</sequence>
<reference evidence="1 2" key="1">
    <citation type="submission" date="2021-03" db="EMBL/GenBank/DDBJ databases">
        <title>Assistant Professor.</title>
        <authorList>
            <person name="Huq M.A."/>
        </authorList>
    </citation>
    <scope>NUCLEOTIDE SEQUENCE [LARGE SCALE GENOMIC DNA]</scope>
    <source>
        <strain evidence="1 2">MAH-29</strain>
    </source>
</reference>
<evidence type="ECO:0000313" key="1">
    <source>
        <dbReference type="EMBL" id="MBO9205517.1"/>
    </source>
</evidence>
<comment type="caution">
    <text evidence="1">The sequence shown here is derived from an EMBL/GenBank/DDBJ whole genome shotgun (WGS) entry which is preliminary data.</text>
</comment>
<gene>
    <name evidence="1" type="ORF">J7I42_34825</name>
</gene>
<name>A0ABS3Z5U9_9BACT</name>
<keyword evidence="2" id="KW-1185">Reference proteome</keyword>
<dbReference type="InterPro" id="IPR045682">
    <property type="entry name" value="DUF6193"/>
</dbReference>
<protein>
    <submittedName>
        <fullName evidence="1">Uncharacterized protein</fullName>
    </submittedName>
</protein>
<dbReference type="Proteomes" id="UP000677244">
    <property type="component" value="Unassembled WGS sequence"/>
</dbReference>